<dbReference type="GO" id="GO:0005886">
    <property type="term" value="C:plasma membrane"/>
    <property type="evidence" value="ECO:0007669"/>
    <property type="project" value="UniProtKB-SubCell"/>
</dbReference>
<keyword evidence="4 7" id="KW-0812">Transmembrane</keyword>
<dbReference type="GO" id="GO:0005415">
    <property type="term" value="F:nucleoside:sodium symporter activity"/>
    <property type="evidence" value="ECO:0007669"/>
    <property type="project" value="TreeGrafter"/>
</dbReference>
<evidence type="ECO:0000259" key="10">
    <source>
        <dbReference type="Pfam" id="PF07662"/>
    </source>
</evidence>
<dbReference type="InterPro" id="IPR011642">
    <property type="entry name" value="Gate_dom"/>
</dbReference>
<feature type="transmembrane region" description="Helical" evidence="7">
    <location>
        <begin position="81"/>
        <end position="99"/>
    </location>
</feature>
<feature type="transmembrane region" description="Helical" evidence="7">
    <location>
        <begin position="529"/>
        <end position="552"/>
    </location>
</feature>
<feature type="transmembrane region" description="Helical" evidence="7">
    <location>
        <begin position="150"/>
        <end position="171"/>
    </location>
</feature>
<comment type="subcellular location">
    <subcellularLocation>
        <location evidence="1">Cell membrane</location>
        <topology evidence="1">Multi-pass membrane protein</topology>
    </subcellularLocation>
</comment>
<evidence type="ECO:0000256" key="6">
    <source>
        <dbReference type="ARBA" id="ARBA00023136"/>
    </source>
</evidence>
<keyword evidence="3" id="KW-1003">Cell membrane</keyword>
<dbReference type="InterPro" id="IPR018270">
    <property type="entry name" value="C_nuclsd_transpt_met_bac"/>
</dbReference>
<reference evidence="12" key="1">
    <citation type="submission" date="2020-06" db="EMBL/GenBank/DDBJ databases">
        <title>Draft genome of Bugula neritina, a colonial animal packing powerful symbionts and potential medicines.</title>
        <authorList>
            <person name="Rayko M."/>
        </authorList>
    </citation>
    <scope>NUCLEOTIDE SEQUENCE [LARGE SCALE GENOMIC DNA]</scope>
    <source>
        <strain evidence="12">Kwan_BN1</strain>
    </source>
</reference>
<keyword evidence="6 7" id="KW-0472">Membrane</keyword>
<gene>
    <name evidence="12" type="ORF">EB796_021948</name>
</gene>
<dbReference type="Proteomes" id="UP000593567">
    <property type="component" value="Unassembled WGS sequence"/>
</dbReference>
<evidence type="ECO:0000259" key="11">
    <source>
        <dbReference type="Pfam" id="PF07670"/>
    </source>
</evidence>
<keyword evidence="5 7" id="KW-1133">Transmembrane helix</keyword>
<feature type="domain" description="Concentrative nucleoside transporter C-terminal" evidence="10">
    <location>
        <begin position="369"/>
        <end position="584"/>
    </location>
</feature>
<feature type="transmembrane region" description="Helical" evidence="7">
    <location>
        <begin position="264"/>
        <end position="286"/>
    </location>
</feature>
<evidence type="ECO:0000256" key="4">
    <source>
        <dbReference type="ARBA" id="ARBA00022692"/>
    </source>
</evidence>
<evidence type="ECO:0000256" key="1">
    <source>
        <dbReference type="ARBA" id="ARBA00004651"/>
    </source>
</evidence>
<dbReference type="EMBL" id="VXIV02003214">
    <property type="protein sequence ID" value="KAF6019720.1"/>
    <property type="molecule type" value="Genomic_DNA"/>
</dbReference>
<dbReference type="Pfam" id="PF07662">
    <property type="entry name" value="Nucleos_tra2_C"/>
    <property type="match status" value="1"/>
</dbReference>
<keyword evidence="7" id="KW-0813">Transport</keyword>
<feature type="transmembrane region" description="Helical" evidence="7">
    <location>
        <begin position="177"/>
        <end position="194"/>
    </location>
</feature>
<dbReference type="PANTHER" id="PTHR10590">
    <property type="entry name" value="SODIUM/NUCLEOSIDE COTRANSPORTER"/>
    <property type="match status" value="1"/>
</dbReference>
<accession>A0A7J7J0L6</accession>
<feature type="domain" description="Nucleoside transporter/FeoB GTPase Gate" evidence="11">
    <location>
        <begin position="267"/>
        <end position="364"/>
    </location>
</feature>
<dbReference type="InterPro" id="IPR008276">
    <property type="entry name" value="C_nuclsd_transpt"/>
</dbReference>
<dbReference type="AlphaFoldDB" id="A0A7J7J0L6"/>
<dbReference type="NCBIfam" id="TIGR00804">
    <property type="entry name" value="nupC"/>
    <property type="match status" value="1"/>
</dbReference>
<comment type="caution">
    <text evidence="12">The sequence shown here is derived from an EMBL/GenBank/DDBJ whole genome shotgun (WGS) entry which is preliminary data.</text>
</comment>
<feature type="transmembrane region" description="Helical" evidence="7">
    <location>
        <begin position="431"/>
        <end position="449"/>
    </location>
</feature>
<dbReference type="Pfam" id="PF07670">
    <property type="entry name" value="Gate"/>
    <property type="match status" value="1"/>
</dbReference>
<feature type="transmembrane region" description="Helical" evidence="7">
    <location>
        <begin position="206"/>
        <end position="223"/>
    </location>
</feature>
<proteinExistence type="inferred from homology"/>
<keyword evidence="13" id="KW-1185">Reference proteome</keyword>
<evidence type="ECO:0000313" key="13">
    <source>
        <dbReference type="Proteomes" id="UP000593567"/>
    </source>
</evidence>
<comment type="similarity">
    <text evidence="2 7">Belongs to the concentrative nucleoside transporter (CNT) (TC 2.A.41) family.</text>
</comment>
<evidence type="ECO:0000256" key="5">
    <source>
        <dbReference type="ARBA" id="ARBA00022989"/>
    </source>
</evidence>
<evidence type="ECO:0000256" key="8">
    <source>
        <dbReference type="SAM" id="MobiDB-lite"/>
    </source>
</evidence>
<feature type="transmembrane region" description="Helical" evidence="7">
    <location>
        <begin position="564"/>
        <end position="587"/>
    </location>
</feature>
<dbReference type="InterPro" id="IPR011657">
    <property type="entry name" value="CNT_C_dom"/>
</dbReference>
<feature type="transmembrane region" description="Helical" evidence="7">
    <location>
        <begin position="461"/>
        <end position="479"/>
    </location>
</feature>
<feature type="transmembrane region" description="Helical" evidence="7">
    <location>
        <begin position="105"/>
        <end position="124"/>
    </location>
</feature>
<dbReference type="InterPro" id="IPR002668">
    <property type="entry name" value="CNT_N_dom"/>
</dbReference>
<organism evidence="12 13">
    <name type="scientific">Bugula neritina</name>
    <name type="common">Brown bryozoan</name>
    <name type="synonym">Sertularia neritina</name>
    <dbReference type="NCBI Taxonomy" id="10212"/>
    <lineage>
        <taxon>Eukaryota</taxon>
        <taxon>Metazoa</taxon>
        <taxon>Spiralia</taxon>
        <taxon>Lophotrochozoa</taxon>
        <taxon>Bryozoa</taxon>
        <taxon>Gymnolaemata</taxon>
        <taxon>Cheilostomatida</taxon>
        <taxon>Flustrina</taxon>
        <taxon>Buguloidea</taxon>
        <taxon>Bugulidae</taxon>
        <taxon>Bugula</taxon>
    </lineage>
</organism>
<evidence type="ECO:0000256" key="3">
    <source>
        <dbReference type="ARBA" id="ARBA00022475"/>
    </source>
</evidence>
<feature type="region of interest" description="Disordered" evidence="8">
    <location>
        <begin position="1"/>
        <end position="22"/>
    </location>
</feature>
<feature type="transmembrane region" description="Helical" evidence="7">
    <location>
        <begin position="341"/>
        <end position="361"/>
    </location>
</feature>
<sequence>MADTKEMEMEPSADLEARNVSNENVNGIEHETLLVSDKLDTEAPSDTPEGPETNGCSMAIEKVQSTVSNFFSRHKSIITKAFWILLTLLYSAFLIYACYLDIARARVLIILTCLTAFVLLYKMFRSSCTEKFRETLYNPVKRIVKPMWNIIKWVLIVMVVVSVVVAVAVLIGKNTSQYRGLLGLVFFTSILFLTSHNPSKVKLRPVLWGMLLNFIFALIILKSKEGSEFFKLLADQITAFLGYTNAGAKFIFGSYSNSYDYTTVFAFSILPTIVFFSCVISLLYYIGVMQAVIEKIALVMQLTMGTSATESLSCAGNIFVGQTEAPILVRPFLPHMTNSELTAVMTGGFATIAGGVLAAFIGMGIDPVHLIAASVMNAPMALAVSKLTYPETEKAEYVTENKIKFAKPTEQNAIEAAAAGASQSIGLVANIAANLIAFLSLLAFLNAALHWIGSFVDYPELSFELICSYLFWVVAYFMGVDRKDCFVVAELIGTKIVINEFVAYEKLGDIIKNKATCVEPYISKKSEIIATYALCGFANLSSMGMQIGGIGAMAPNRKSDLAKLVGRALFAGAVATLMTANIAGLLLSIEEDDNLCTGNITTPAGSYNGTTLLNATAIASVGTTNSP</sequence>
<dbReference type="PANTHER" id="PTHR10590:SF4">
    <property type="entry name" value="SOLUTE CARRIER FAMILY 28 MEMBER 3"/>
    <property type="match status" value="1"/>
</dbReference>
<evidence type="ECO:0000259" key="9">
    <source>
        <dbReference type="Pfam" id="PF01773"/>
    </source>
</evidence>
<evidence type="ECO:0000256" key="7">
    <source>
        <dbReference type="RuleBase" id="RU362018"/>
    </source>
</evidence>
<name>A0A7J7J0L6_BUGNE</name>
<feature type="domain" description="Concentrative nucleoside transporter N-terminal" evidence="9">
    <location>
        <begin position="182"/>
        <end position="254"/>
    </location>
</feature>
<dbReference type="OrthoDB" id="6075923at2759"/>
<evidence type="ECO:0000256" key="2">
    <source>
        <dbReference type="ARBA" id="ARBA00009033"/>
    </source>
</evidence>
<dbReference type="Pfam" id="PF01773">
    <property type="entry name" value="Nucleos_tra2_N"/>
    <property type="match status" value="1"/>
</dbReference>
<evidence type="ECO:0000313" key="12">
    <source>
        <dbReference type="EMBL" id="KAF6019720.1"/>
    </source>
</evidence>
<protein>
    <recommendedName>
        <fullName evidence="7">Sodium/nucleoside cotransporter</fullName>
    </recommendedName>
</protein>